<dbReference type="OrthoDB" id="422086at2759"/>
<evidence type="ECO:0000256" key="10">
    <source>
        <dbReference type="RuleBase" id="RU362022"/>
    </source>
</evidence>
<name>A0A316W1P8_9BASI</name>
<evidence type="ECO:0000256" key="4">
    <source>
        <dbReference type="ARBA" id="ARBA00022603"/>
    </source>
</evidence>
<dbReference type="PANTHER" id="PTHR12714:SF9">
    <property type="entry name" value="PROTEIN-S-ISOPRENYLCYSTEINE O-METHYLTRANSFERASE"/>
    <property type="match status" value="1"/>
</dbReference>
<dbReference type="FunCoup" id="A0A316W1P8">
    <property type="interactions" value="221"/>
</dbReference>
<dbReference type="GO" id="GO:0032259">
    <property type="term" value="P:methylation"/>
    <property type="evidence" value="ECO:0007669"/>
    <property type="project" value="UniProtKB-KW"/>
</dbReference>
<feature type="transmembrane region" description="Helical" evidence="10">
    <location>
        <begin position="291"/>
        <end position="316"/>
    </location>
</feature>
<comment type="subcellular location">
    <subcellularLocation>
        <location evidence="10">Endoplasmic reticulum membrane</location>
        <topology evidence="10">Multi-pass membrane protein</topology>
    </subcellularLocation>
    <subcellularLocation>
        <location evidence="1">Membrane</location>
        <topology evidence="1">Multi-pass membrane protein</topology>
    </subcellularLocation>
</comment>
<keyword evidence="6 10" id="KW-0949">S-adenosyl-L-methionine</keyword>
<keyword evidence="13" id="KW-1185">Reference proteome</keyword>
<evidence type="ECO:0000256" key="8">
    <source>
        <dbReference type="ARBA" id="ARBA00022989"/>
    </source>
</evidence>
<comment type="catalytic activity">
    <reaction evidence="10">
        <text>[protein]-C-terminal S-[(2E,6E)-farnesyl]-L-cysteine + S-adenosyl-L-methionine = [protein]-C-terminal S-[(2E,6E)-farnesyl]-L-cysteine methyl ester + S-adenosyl-L-homocysteine</text>
        <dbReference type="Rhea" id="RHEA:21672"/>
        <dbReference type="Rhea" id="RHEA-COMP:12125"/>
        <dbReference type="Rhea" id="RHEA-COMP:12126"/>
        <dbReference type="ChEBI" id="CHEBI:57856"/>
        <dbReference type="ChEBI" id="CHEBI:59789"/>
        <dbReference type="ChEBI" id="CHEBI:90510"/>
        <dbReference type="ChEBI" id="CHEBI:90511"/>
        <dbReference type="EC" id="2.1.1.100"/>
    </reaction>
</comment>
<feature type="compositionally biased region" description="Low complexity" evidence="11">
    <location>
        <begin position="1"/>
        <end position="20"/>
    </location>
</feature>
<evidence type="ECO:0000256" key="6">
    <source>
        <dbReference type="ARBA" id="ARBA00022691"/>
    </source>
</evidence>
<proteinExistence type="inferred from homology"/>
<dbReference type="InterPro" id="IPR025770">
    <property type="entry name" value="PPMT_MeTrfase"/>
</dbReference>
<dbReference type="AlphaFoldDB" id="A0A316W1P8"/>
<keyword evidence="8 10" id="KW-1133">Transmembrane helix</keyword>
<keyword evidence="9 10" id="KW-0472">Membrane</keyword>
<dbReference type="Proteomes" id="UP000245783">
    <property type="component" value="Unassembled WGS sequence"/>
</dbReference>
<evidence type="ECO:0000313" key="12">
    <source>
        <dbReference type="EMBL" id="PWN42693.1"/>
    </source>
</evidence>
<keyword evidence="4 10" id="KW-0489">Methyltransferase</keyword>
<evidence type="ECO:0000256" key="2">
    <source>
        <dbReference type="ARBA" id="ARBA00009140"/>
    </source>
</evidence>
<dbReference type="PROSITE" id="PS51564">
    <property type="entry name" value="SAM_ICMT"/>
    <property type="match status" value="1"/>
</dbReference>
<dbReference type="GO" id="GO:0004671">
    <property type="term" value="F:protein C-terminal S-isoprenylcysteine carboxyl O-methyltransferase activity"/>
    <property type="evidence" value="ECO:0007669"/>
    <property type="project" value="UniProtKB-EC"/>
</dbReference>
<dbReference type="EC" id="2.1.1.100" evidence="3 10"/>
<feature type="transmembrane region" description="Helical" evidence="10">
    <location>
        <begin position="230"/>
        <end position="251"/>
    </location>
</feature>
<dbReference type="GeneID" id="37034112"/>
<protein>
    <recommendedName>
        <fullName evidence="3 10">Protein-S-isoprenylcysteine O-methyltransferase</fullName>
        <ecNumber evidence="3 10">2.1.1.100</ecNumber>
    </recommendedName>
</protein>
<evidence type="ECO:0000256" key="9">
    <source>
        <dbReference type="ARBA" id="ARBA00023136"/>
    </source>
</evidence>
<feature type="transmembrane region" description="Helical" evidence="10">
    <location>
        <begin position="108"/>
        <end position="127"/>
    </location>
</feature>
<evidence type="ECO:0000256" key="5">
    <source>
        <dbReference type="ARBA" id="ARBA00022679"/>
    </source>
</evidence>
<keyword evidence="7 10" id="KW-0812">Transmembrane</keyword>
<reference evidence="12 13" key="1">
    <citation type="journal article" date="2018" name="Mol. Biol. Evol.">
        <title>Broad Genomic Sampling Reveals a Smut Pathogenic Ancestry of the Fungal Clade Ustilaginomycotina.</title>
        <authorList>
            <person name="Kijpornyongpan T."/>
            <person name="Mondo S.J."/>
            <person name="Barry K."/>
            <person name="Sandor L."/>
            <person name="Lee J."/>
            <person name="Lipzen A."/>
            <person name="Pangilinan J."/>
            <person name="LaButti K."/>
            <person name="Hainaut M."/>
            <person name="Henrissat B."/>
            <person name="Grigoriev I.V."/>
            <person name="Spatafora J.W."/>
            <person name="Aime M.C."/>
        </authorList>
    </citation>
    <scope>NUCLEOTIDE SEQUENCE [LARGE SCALE GENOMIC DNA]</scope>
    <source>
        <strain evidence="12 13">MCA 4658</strain>
    </source>
</reference>
<feature type="transmembrane region" description="Helical" evidence="10">
    <location>
        <begin position="197"/>
        <end position="218"/>
    </location>
</feature>
<evidence type="ECO:0000313" key="13">
    <source>
        <dbReference type="Proteomes" id="UP000245783"/>
    </source>
</evidence>
<feature type="transmembrane region" description="Helical" evidence="10">
    <location>
        <begin position="166"/>
        <end position="185"/>
    </location>
</feature>
<keyword evidence="10" id="KW-0256">Endoplasmic reticulum</keyword>
<dbReference type="PANTHER" id="PTHR12714">
    <property type="entry name" value="PROTEIN-S ISOPRENYLCYSTEINE O-METHYLTRANSFERASE"/>
    <property type="match status" value="1"/>
</dbReference>
<dbReference type="Gene3D" id="1.20.120.1630">
    <property type="match status" value="1"/>
</dbReference>
<accession>A0A316W1P8</accession>
<dbReference type="RefSeq" id="XP_025369853.1">
    <property type="nucleotide sequence ID" value="XM_025512242.1"/>
</dbReference>
<evidence type="ECO:0000256" key="11">
    <source>
        <dbReference type="SAM" id="MobiDB-lite"/>
    </source>
</evidence>
<evidence type="ECO:0000256" key="7">
    <source>
        <dbReference type="ARBA" id="ARBA00022692"/>
    </source>
</evidence>
<comment type="similarity">
    <text evidence="2 10">Belongs to the class VI-like SAM-binding methyltransferase superfamily. Isoprenylcysteine carboxyl methyltransferase family.</text>
</comment>
<dbReference type="EMBL" id="KZ819377">
    <property type="protein sequence ID" value="PWN42693.1"/>
    <property type="molecule type" value="Genomic_DNA"/>
</dbReference>
<dbReference type="InterPro" id="IPR007269">
    <property type="entry name" value="ICMT_MeTrfase"/>
</dbReference>
<gene>
    <name evidence="12" type="ORF">IE81DRAFT_301761</name>
</gene>
<keyword evidence="5" id="KW-0808">Transferase</keyword>
<dbReference type="GO" id="GO:0005789">
    <property type="term" value="C:endoplasmic reticulum membrane"/>
    <property type="evidence" value="ECO:0007669"/>
    <property type="project" value="UniProtKB-SubCell"/>
</dbReference>
<feature type="region of interest" description="Disordered" evidence="11">
    <location>
        <begin position="1"/>
        <end position="87"/>
    </location>
</feature>
<feature type="compositionally biased region" description="Acidic residues" evidence="11">
    <location>
        <begin position="75"/>
        <end position="85"/>
    </location>
</feature>
<dbReference type="STRING" id="1522189.A0A316W1P8"/>
<evidence type="ECO:0000256" key="3">
    <source>
        <dbReference type="ARBA" id="ARBA00012151"/>
    </source>
</evidence>
<dbReference type="InParanoid" id="A0A316W1P8"/>
<evidence type="ECO:0000256" key="1">
    <source>
        <dbReference type="ARBA" id="ARBA00004141"/>
    </source>
</evidence>
<dbReference type="Pfam" id="PF04140">
    <property type="entry name" value="ICMT"/>
    <property type="match status" value="1"/>
</dbReference>
<sequence>MTTHPPSSSAPVSAPSLFLPNPHHPAPERNQPRLIPHSPVSPFMNGDPSSPPVHIPALHTMSLKRRPSHRKDIGGDSDGEEDTQDESVIRGLMRPSVPKSIPAHLAPTALRVSLISAALGMLVGLCIQKALRLLWYAWPNTTNMHQSSSPVGLLARTGDIFASPQLNAYLAAWALFHLAEFWITAHWNATRLMEDSFLLQNGIAYHVAHLAGLIEFFVRHLLWSQGSVKAHWWSYVGLGLVVAGQIARSLAMVHAAGSFSHEVARGTKRADHTLVTTGIYAFTRHPSYVGFFYWALGTQLLLGNPLAFCVFAVTLWRFFRHRIVGEEYSLKQFFPKDYEEYAKRVGTGLPFI</sequence>
<organism evidence="12 13">
    <name type="scientific">Ceraceosorus guamensis</name>
    <dbReference type="NCBI Taxonomy" id="1522189"/>
    <lineage>
        <taxon>Eukaryota</taxon>
        <taxon>Fungi</taxon>
        <taxon>Dikarya</taxon>
        <taxon>Basidiomycota</taxon>
        <taxon>Ustilaginomycotina</taxon>
        <taxon>Exobasidiomycetes</taxon>
        <taxon>Ceraceosorales</taxon>
        <taxon>Ceraceosoraceae</taxon>
        <taxon>Ceraceosorus</taxon>
    </lineage>
</organism>